<comment type="caution">
    <text evidence="1">The sequence shown here is derived from an EMBL/GenBank/DDBJ whole genome shotgun (WGS) entry which is preliminary data.</text>
</comment>
<protein>
    <submittedName>
        <fullName evidence="1">Uncharacterized protein</fullName>
    </submittedName>
</protein>
<accession>A0A9P6H6C5</accession>
<dbReference type="EMBL" id="WIUZ02000019">
    <property type="protein sequence ID" value="KAF9779476.1"/>
    <property type="molecule type" value="Genomic_DNA"/>
</dbReference>
<evidence type="ECO:0000313" key="1">
    <source>
        <dbReference type="EMBL" id="KAF9779476.1"/>
    </source>
</evidence>
<keyword evidence="2" id="KW-1185">Reference proteome</keyword>
<evidence type="ECO:0000313" key="2">
    <source>
        <dbReference type="Proteomes" id="UP000736335"/>
    </source>
</evidence>
<proteinExistence type="predicted"/>
<name>A0A9P6H6C5_9AGAM</name>
<gene>
    <name evidence="1" type="ORF">BJ322DRAFT_1013151</name>
</gene>
<organism evidence="1 2">
    <name type="scientific">Thelephora terrestris</name>
    <dbReference type="NCBI Taxonomy" id="56493"/>
    <lineage>
        <taxon>Eukaryota</taxon>
        <taxon>Fungi</taxon>
        <taxon>Dikarya</taxon>
        <taxon>Basidiomycota</taxon>
        <taxon>Agaricomycotina</taxon>
        <taxon>Agaricomycetes</taxon>
        <taxon>Thelephorales</taxon>
        <taxon>Thelephoraceae</taxon>
        <taxon>Thelephora</taxon>
    </lineage>
</organism>
<dbReference type="OrthoDB" id="5410040at2759"/>
<sequence length="84" mass="9491">MAVTRLLHWSTPNRRKAVSYLFALTFFASVVTVSTSNGLPCPARHDRRAFLDSDDGGRKNATVHVVEKKQTRWIQETRPTPTGH</sequence>
<reference evidence="1" key="1">
    <citation type="journal article" date="2020" name="Nat. Commun.">
        <title>Large-scale genome sequencing of mycorrhizal fungi provides insights into the early evolution of symbiotic traits.</title>
        <authorList>
            <person name="Miyauchi S."/>
            <person name="Kiss E."/>
            <person name="Kuo A."/>
            <person name="Drula E."/>
            <person name="Kohler A."/>
            <person name="Sanchez-Garcia M."/>
            <person name="Morin E."/>
            <person name="Andreopoulos B."/>
            <person name="Barry K.W."/>
            <person name="Bonito G."/>
            <person name="Buee M."/>
            <person name="Carver A."/>
            <person name="Chen C."/>
            <person name="Cichocki N."/>
            <person name="Clum A."/>
            <person name="Culley D."/>
            <person name="Crous P.W."/>
            <person name="Fauchery L."/>
            <person name="Girlanda M."/>
            <person name="Hayes R.D."/>
            <person name="Keri Z."/>
            <person name="LaButti K."/>
            <person name="Lipzen A."/>
            <person name="Lombard V."/>
            <person name="Magnuson J."/>
            <person name="Maillard F."/>
            <person name="Murat C."/>
            <person name="Nolan M."/>
            <person name="Ohm R.A."/>
            <person name="Pangilinan J."/>
            <person name="Pereira M.F."/>
            <person name="Perotto S."/>
            <person name="Peter M."/>
            <person name="Pfister S."/>
            <person name="Riley R."/>
            <person name="Sitrit Y."/>
            <person name="Stielow J.B."/>
            <person name="Szollosi G."/>
            <person name="Zifcakova L."/>
            <person name="Stursova M."/>
            <person name="Spatafora J.W."/>
            <person name="Tedersoo L."/>
            <person name="Vaario L.M."/>
            <person name="Yamada A."/>
            <person name="Yan M."/>
            <person name="Wang P."/>
            <person name="Xu J."/>
            <person name="Bruns T."/>
            <person name="Baldrian P."/>
            <person name="Vilgalys R."/>
            <person name="Dunand C."/>
            <person name="Henrissat B."/>
            <person name="Grigoriev I.V."/>
            <person name="Hibbett D."/>
            <person name="Nagy L.G."/>
            <person name="Martin F.M."/>
        </authorList>
    </citation>
    <scope>NUCLEOTIDE SEQUENCE</scope>
    <source>
        <strain evidence="1">UH-Tt-Lm1</strain>
    </source>
</reference>
<reference evidence="1" key="2">
    <citation type="submission" date="2020-11" db="EMBL/GenBank/DDBJ databases">
        <authorList>
            <consortium name="DOE Joint Genome Institute"/>
            <person name="Kuo A."/>
            <person name="Miyauchi S."/>
            <person name="Kiss E."/>
            <person name="Drula E."/>
            <person name="Kohler A."/>
            <person name="Sanchez-Garcia M."/>
            <person name="Andreopoulos B."/>
            <person name="Barry K.W."/>
            <person name="Bonito G."/>
            <person name="Buee M."/>
            <person name="Carver A."/>
            <person name="Chen C."/>
            <person name="Cichocki N."/>
            <person name="Clum A."/>
            <person name="Culley D."/>
            <person name="Crous P.W."/>
            <person name="Fauchery L."/>
            <person name="Girlanda M."/>
            <person name="Hayes R."/>
            <person name="Keri Z."/>
            <person name="Labutti K."/>
            <person name="Lipzen A."/>
            <person name="Lombard V."/>
            <person name="Magnuson J."/>
            <person name="Maillard F."/>
            <person name="Morin E."/>
            <person name="Murat C."/>
            <person name="Nolan M."/>
            <person name="Ohm R."/>
            <person name="Pangilinan J."/>
            <person name="Pereira M."/>
            <person name="Perotto S."/>
            <person name="Peter M."/>
            <person name="Riley R."/>
            <person name="Sitrit Y."/>
            <person name="Stielow B."/>
            <person name="Szollosi G."/>
            <person name="Zifcakova L."/>
            <person name="Stursova M."/>
            <person name="Spatafora J.W."/>
            <person name="Tedersoo L."/>
            <person name="Vaario L.-M."/>
            <person name="Yamada A."/>
            <person name="Yan M."/>
            <person name="Wang P."/>
            <person name="Xu J."/>
            <person name="Bruns T."/>
            <person name="Baldrian P."/>
            <person name="Vilgalys R."/>
            <person name="Henrissat B."/>
            <person name="Grigoriev I.V."/>
            <person name="Hibbett D."/>
            <person name="Nagy L.G."/>
            <person name="Martin F.M."/>
        </authorList>
    </citation>
    <scope>NUCLEOTIDE SEQUENCE</scope>
    <source>
        <strain evidence="1">UH-Tt-Lm1</strain>
    </source>
</reference>
<dbReference type="Proteomes" id="UP000736335">
    <property type="component" value="Unassembled WGS sequence"/>
</dbReference>
<dbReference type="AlphaFoldDB" id="A0A9P6H6C5"/>